<evidence type="ECO:0000256" key="5">
    <source>
        <dbReference type="ARBA" id="ARBA00022516"/>
    </source>
</evidence>
<dbReference type="RefSeq" id="WP_013964066.1">
    <property type="nucleotide sequence ID" value="NC_015730.1"/>
</dbReference>
<dbReference type="UniPathway" id="UPA00359">
    <property type="reaction ID" value="UER00482"/>
</dbReference>
<organism evidence="14 15">
    <name type="scientific">Roseobacter litoralis (strain ATCC 49566 / DSM 6996 / JCM 21268 / NBRC 15278 / OCh 149)</name>
    <dbReference type="NCBI Taxonomy" id="391595"/>
    <lineage>
        <taxon>Bacteria</taxon>
        <taxon>Pseudomonadati</taxon>
        <taxon>Pseudomonadota</taxon>
        <taxon>Alphaproteobacteria</taxon>
        <taxon>Rhodobacterales</taxon>
        <taxon>Roseobacteraceae</taxon>
        <taxon>Roseobacter</taxon>
    </lineage>
</organism>
<dbReference type="PANTHER" id="PTHR42724:SF1">
    <property type="entry name" value="TETRAACYLDISACCHARIDE 4'-KINASE, MITOCHONDRIAL-RELATED"/>
    <property type="match status" value="1"/>
</dbReference>
<dbReference type="NCBIfam" id="TIGR00682">
    <property type="entry name" value="lpxK"/>
    <property type="match status" value="1"/>
</dbReference>
<evidence type="ECO:0000256" key="13">
    <source>
        <dbReference type="HAMAP-Rule" id="MF_00409"/>
    </source>
</evidence>
<dbReference type="Proteomes" id="UP000001353">
    <property type="component" value="Chromosome"/>
</dbReference>
<dbReference type="GO" id="GO:0005886">
    <property type="term" value="C:plasma membrane"/>
    <property type="evidence" value="ECO:0007669"/>
    <property type="project" value="TreeGrafter"/>
</dbReference>
<keyword evidence="6 13" id="KW-0441">Lipid A biosynthesis</keyword>
<dbReference type="GO" id="GO:0005524">
    <property type="term" value="F:ATP binding"/>
    <property type="evidence" value="ECO:0007669"/>
    <property type="project" value="UniProtKB-UniRule"/>
</dbReference>
<dbReference type="STRING" id="391595.RLO149_c042910"/>
<keyword evidence="8 13" id="KW-0547">Nucleotide-binding</keyword>
<evidence type="ECO:0000313" key="14">
    <source>
        <dbReference type="EMBL" id="AEI96187.1"/>
    </source>
</evidence>
<dbReference type="InterPro" id="IPR003758">
    <property type="entry name" value="LpxK"/>
</dbReference>
<gene>
    <name evidence="13 14" type="primary">lpxK</name>
    <name evidence="14" type="ordered locus">RLO149_c042910</name>
</gene>
<comment type="similarity">
    <text evidence="13">Belongs to the LpxK family.</text>
</comment>
<evidence type="ECO:0000256" key="1">
    <source>
        <dbReference type="ARBA" id="ARBA00002274"/>
    </source>
</evidence>
<evidence type="ECO:0000256" key="7">
    <source>
        <dbReference type="ARBA" id="ARBA00022679"/>
    </source>
</evidence>
<evidence type="ECO:0000256" key="4">
    <source>
        <dbReference type="ARBA" id="ARBA00016436"/>
    </source>
</evidence>
<keyword evidence="5 13" id="KW-0444">Lipid biosynthesis</keyword>
<evidence type="ECO:0000256" key="10">
    <source>
        <dbReference type="ARBA" id="ARBA00022840"/>
    </source>
</evidence>
<dbReference type="InterPro" id="IPR027417">
    <property type="entry name" value="P-loop_NTPase"/>
</dbReference>
<evidence type="ECO:0000256" key="9">
    <source>
        <dbReference type="ARBA" id="ARBA00022777"/>
    </source>
</evidence>
<sequence>MRAPDFWYTSPHAPSVFARLLQPLGAVYGIATARRLASGQPLKLDVPVICVGNLNAGGTGKTPTVIAVLTTLMDMFETPHVVTRGYGGSLKGPVQVDPSQHNAEQVGDEPLLLAAFAEVWVARDRAAGCAAAVKAGASVVVLDDGFQNPSVHKDFNLIVVDAEKGFGNGRCLPAGPLREPVDVGLQRADAVLSIGTTDAQARFDTSILPRDLVHIRGALTPLQTGMDWSDMRAIAFAGIAHPEKFFATLRSLGANVVHSEPLDDHQPLSTALMTRLEADAKRHNAQLVTTEKDAARLPNSFRTKVITLPVRLSFEGQENELADLLKPVLKP</sequence>
<dbReference type="GO" id="GO:0009245">
    <property type="term" value="P:lipid A biosynthetic process"/>
    <property type="evidence" value="ECO:0007669"/>
    <property type="project" value="UniProtKB-UniRule"/>
</dbReference>
<proteinExistence type="inferred from homology"/>
<keyword evidence="11 13" id="KW-0443">Lipid metabolism</keyword>
<evidence type="ECO:0000256" key="12">
    <source>
        <dbReference type="ARBA" id="ARBA00029757"/>
    </source>
</evidence>
<dbReference type="GO" id="GO:0009029">
    <property type="term" value="F:lipid-A 4'-kinase activity"/>
    <property type="evidence" value="ECO:0007669"/>
    <property type="project" value="UniProtKB-UniRule"/>
</dbReference>
<dbReference type="HAMAP" id="MF_00409">
    <property type="entry name" value="LpxK"/>
    <property type="match status" value="1"/>
</dbReference>
<dbReference type="OrthoDB" id="9766423at2"/>
<feature type="binding site" evidence="13">
    <location>
        <begin position="55"/>
        <end position="62"/>
    </location>
    <ligand>
        <name>ATP</name>
        <dbReference type="ChEBI" id="CHEBI:30616"/>
    </ligand>
</feature>
<dbReference type="GO" id="GO:0009244">
    <property type="term" value="P:lipopolysaccharide core region biosynthetic process"/>
    <property type="evidence" value="ECO:0007669"/>
    <property type="project" value="TreeGrafter"/>
</dbReference>
<dbReference type="SUPFAM" id="SSF52540">
    <property type="entry name" value="P-loop containing nucleoside triphosphate hydrolases"/>
    <property type="match status" value="1"/>
</dbReference>
<evidence type="ECO:0000256" key="8">
    <source>
        <dbReference type="ARBA" id="ARBA00022741"/>
    </source>
</evidence>
<dbReference type="AlphaFoldDB" id="F7ZHF9"/>
<evidence type="ECO:0000256" key="3">
    <source>
        <dbReference type="ARBA" id="ARBA00012071"/>
    </source>
</evidence>
<comment type="catalytic activity">
    <reaction evidence="13">
        <text>a lipid A disaccharide + ATP = a lipid IVA + ADP + H(+)</text>
        <dbReference type="Rhea" id="RHEA:67840"/>
        <dbReference type="ChEBI" id="CHEBI:15378"/>
        <dbReference type="ChEBI" id="CHEBI:30616"/>
        <dbReference type="ChEBI" id="CHEBI:176343"/>
        <dbReference type="ChEBI" id="CHEBI:176425"/>
        <dbReference type="ChEBI" id="CHEBI:456216"/>
        <dbReference type="EC" id="2.7.1.130"/>
    </reaction>
</comment>
<evidence type="ECO:0000256" key="2">
    <source>
        <dbReference type="ARBA" id="ARBA00004870"/>
    </source>
</evidence>
<dbReference type="EMBL" id="CP002623">
    <property type="protein sequence ID" value="AEI96187.1"/>
    <property type="molecule type" value="Genomic_DNA"/>
</dbReference>
<keyword evidence="9 13" id="KW-0418">Kinase</keyword>
<dbReference type="PANTHER" id="PTHR42724">
    <property type="entry name" value="TETRAACYLDISACCHARIDE 4'-KINASE"/>
    <property type="match status" value="1"/>
</dbReference>
<dbReference type="HOGENOM" id="CLU_038816_0_0_5"/>
<dbReference type="eggNOG" id="COG1663">
    <property type="taxonomic scope" value="Bacteria"/>
</dbReference>
<keyword evidence="7 13" id="KW-0808">Transferase</keyword>
<evidence type="ECO:0000256" key="11">
    <source>
        <dbReference type="ARBA" id="ARBA00023098"/>
    </source>
</evidence>
<protein>
    <recommendedName>
        <fullName evidence="4 13">Tetraacyldisaccharide 4'-kinase</fullName>
        <ecNumber evidence="3 13">2.7.1.130</ecNumber>
    </recommendedName>
    <alternativeName>
        <fullName evidence="12 13">Lipid A 4'-kinase</fullName>
    </alternativeName>
</protein>
<reference evidence="14 15" key="1">
    <citation type="journal article" date="2011" name="BMC Genomics">
        <title>Comparative genome analysis and genome-guided physiological analysis of Roseobacter litoralis.</title>
        <authorList>
            <person name="Kalhoefer D."/>
            <person name="Thole S."/>
            <person name="Voget S."/>
            <person name="Lehmann R."/>
            <person name="Liesegang H."/>
            <person name="Wollher A."/>
            <person name="Daniel R."/>
            <person name="Simon M."/>
            <person name="Brinkhoff T."/>
        </authorList>
    </citation>
    <scope>NUCLEOTIDE SEQUENCE [LARGE SCALE GENOMIC DNA]</scope>
    <source>
        <strain evidence="15">ATCC 49566 / DSM 6996 / JCM 21268 / NBRC 15278 / OCh 149</strain>
    </source>
</reference>
<evidence type="ECO:0000256" key="6">
    <source>
        <dbReference type="ARBA" id="ARBA00022556"/>
    </source>
</evidence>
<dbReference type="Pfam" id="PF02606">
    <property type="entry name" value="LpxK"/>
    <property type="match status" value="1"/>
</dbReference>
<accession>F7ZHF9</accession>
<dbReference type="KEGG" id="rli:RLO149_c042910"/>
<comment type="pathway">
    <text evidence="2 13">Glycolipid biosynthesis; lipid IV(A) biosynthesis; lipid IV(A) from (3R)-3-hydroxytetradecanoyl-[acyl-carrier-protein] and UDP-N-acetyl-alpha-D-glucosamine: step 6/6.</text>
</comment>
<name>F7ZHF9_ROSLO</name>
<evidence type="ECO:0000313" key="15">
    <source>
        <dbReference type="Proteomes" id="UP000001353"/>
    </source>
</evidence>
<keyword evidence="10 13" id="KW-0067">ATP-binding</keyword>
<keyword evidence="15" id="KW-1185">Reference proteome</keyword>
<comment type="function">
    <text evidence="1 13">Transfers the gamma-phosphate of ATP to the 4'-position of a tetraacyldisaccharide 1-phosphate intermediate (termed DS-1-P) to form tetraacyldisaccharide 1,4'-bis-phosphate (lipid IVA).</text>
</comment>
<dbReference type="EC" id="2.7.1.130" evidence="3 13"/>